<dbReference type="SUPFAM" id="SSF54160">
    <property type="entry name" value="Chromo domain-like"/>
    <property type="match status" value="1"/>
</dbReference>
<dbReference type="InterPro" id="IPR016197">
    <property type="entry name" value="Chromo-like_dom_sf"/>
</dbReference>
<dbReference type="PANTHER" id="PTHR46148:SF60">
    <property type="entry name" value="CHROMO DOMAIN-CONTAINING PROTEIN"/>
    <property type="match status" value="1"/>
</dbReference>
<proteinExistence type="predicted"/>
<reference evidence="1 2" key="1">
    <citation type="journal article" date="2017" name="Nature">
        <title>The Apostasia genome and the evolution of orchids.</title>
        <authorList>
            <person name="Zhang G.Q."/>
            <person name="Liu K.W."/>
            <person name="Li Z."/>
            <person name="Lohaus R."/>
            <person name="Hsiao Y.Y."/>
            <person name="Niu S.C."/>
            <person name="Wang J.Y."/>
            <person name="Lin Y.C."/>
            <person name="Xu Q."/>
            <person name="Chen L.J."/>
            <person name="Yoshida K."/>
            <person name="Fujiwara S."/>
            <person name="Wang Z.W."/>
            <person name="Zhang Y.Q."/>
            <person name="Mitsuda N."/>
            <person name="Wang M."/>
            <person name="Liu G.H."/>
            <person name="Pecoraro L."/>
            <person name="Huang H.X."/>
            <person name="Xiao X.J."/>
            <person name="Lin M."/>
            <person name="Wu X.Y."/>
            <person name="Wu W.L."/>
            <person name="Chen Y.Y."/>
            <person name="Chang S.B."/>
            <person name="Sakamoto S."/>
            <person name="Ohme-Takagi M."/>
            <person name="Yagi M."/>
            <person name="Zeng S.J."/>
            <person name="Shen C.Y."/>
            <person name="Yeh C.M."/>
            <person name="Luo Y.B."/>
            <person name="Tsai W.C."/>
            <person name="Van de Peer Y."/>
            <person name="Liu Z.J."/>
        </authorList>
    </citation>
    <scope>NUCLEOTIDE SEQUENCE [LARGE SCALE GENOMIC DNA]</scope>
    <source>
        <strain evidence="2">cv. Shenzhen</strain>
        <tissue evidence="1">Stem</tissue>
    </source>
</reference>
<dbReference type="OrthoDB" id="779927at2759"/>
<sequence>MLRKYIPDPSHVIQYNPERMEVRSDLSYKEKPVQILAKDVKRFRNKEIPMVKVLWSNQTEREATWEIEDEMLKSYPELFT</sequence>
<dbReference type="EMBL" id="KZ453611">
    <property type="protein sequence ID" value="PKA47117.1"/>
    <property type="molecule type" value="Genomic_DNA"/>
</dbReference>
<protein>
    <recommendedName>
        <fullName evidence="3">Chromo domain-containing protein</fullName>
    </recommendedName>
</protein>
<dbReference type="Proteomes" id="UP000236161">
    <property type="component" value="Unassembled WGS sequence"/>
</dbReference>
<dbReference type="PANTHER" id="PTHR46148">
    <property type="entry name" value="CHROMO DOMAIN-CONTAINING PROTEIN"/>
    <property type="match status" value="1"/>
</dbReference>
<evidence type="ECO:0008006" key="3">
    <source>
        <dbReference type="Google" id="ProtNLM"/>
    </source>
</evidence>
<accession>A0A2H9ZV01</accession>
<organism evidence="1 2">
    <name type="scientific">Apostasia shenzhenica</name>
    <dbReference type="NCBI Taxonomy" id="1088818"/>
    <lineage>
        <taxon>Eukaryota</taxon>
        <taxon>Viridiplantae</taxon>
        <taxon>Streptophyta</taxon>
        <taxon>Embryophyta</taxon>
        <taxon>Tracheophyta</taxon>
        <taxon>Spermatophyta</taxon>
        <taxon>Magnoliopsida</taxon>
        <taxon>Liliopsida</taxon>
        <taxon>Asparagales</taxon>
        <taxon>Orchidaceae</taxon>
        <taxon>Apostasioideae</taxon>
        <taxon>Apostasia</taxon>
    </lineage>
</organism>
<name>A0A2H9ZV01_9ASPA</name>
<gene>
    <name evidence="1" type="ORF">AXF42_Ash021684</name>
</gene>
<evidence type="ECO:0000313" key="2">
    <source>
        <dbReference type="Proteomes" id="UP000236161"/>
    </source>
</evidence>
<dbReference type="AlphaFoldDB" id="A0A2H9ZV01"/>
<evidence type="ECO:0000313" key="1">
    <source>
        <dbReference type="EMBL" id="PKA47117.1"/>
    </source>
</evidence>
<keyword evidence="2" id="KW-1185">Reference proteome</keyword>